<organism evidence="2 3">
    <name type="scientific">Candidatus Beckwithbacteria bacterium RBG_13_42_9</name>
    <dbReference type="NCBI Taxonomy" id="1797457"/>
    <lineage>
        <taxon>Bacteria</taxon>
        <taxon>Candidatus Beckwithiibacteriota</taxon>
    </lineage>
</organism>
<dbReference type="InterPro" id="IPR001214">
    <property type="entry name" value="SET_dom"/>
</dbReference>
<name>A0A1F5E3L6_9BACT</name>
<dbReference type="CDD" id="cd10540">
    <property type="entry name" value="SET_SpSet7-like"/>
    <property type="match status" value="1"/>
</dbReference>
<dbReference type="EMBL" id="MEZK01000029">
    <property type="protein sequence ID" value="OGD61948.1"/>
    <property type="molecule type" value="Genomic_DNA"/>
</dbReference>
<accession>A0A1F5E3L6</accession>
<dbReference type="GO" id="GO:0062122">
    <property type="term" value="F:histone H3K37 methyltransferase activity"/>
    <property type="evidence" value="ECO:0007669"/>
    <property type="project" value="InterPro"/>
</dbReference>
<feature type="domain" description="SET" evidence="1">
    <location>
        <begin position="3"/>
        <end position="111"/>
    </location>
</feature>
<evidence type="ECO:0000259" key="1">
    <source>
        <dbReference type="PROSITE" id="PS50280"/>
    </source>
</evidence>
<reference evidence="2 3" key="1">
    <citation type="journal article" date="2016" name="Nat. Commun.">
        <title>Thousands of microbial genomes shed light on interconnected biogeochemical processes in an aquifer system.</title>
        <authorList>
            <person name="Anantharaman K."/>
            <person name="Brown C.T."/>
            <person name="Hug L.A."/>
            <person name="Sharon I."/>
            <person name="Castelle C.J."/>
            <person name="Probst A.J."/>
            <person name="Thomas B.C."/>
            <person name="Singh A."/>
            <person name="Wilkins M.J."/>
            <person name="Karaoz U."/>
            <person name="Brodie E.L."/>
            <person name="Williams K.H."/>
            <person name="Hubbard S.S."/>
            <person name="Banfield J.F."/>
        </authorList>
    </citation>
    <scope>NUCLEOTIDE SEQUENCE [LARGE SCALE GENOMIC DNA]</scope>
</reference>
<dbReference type="Gene3D" id="2.170.270.10">
    <property type="entry name" value="SET domain"/>
    <property type="match status" value="1"/>
</dbReference>
<dbReference type="Pfam" id="PF00856">
    <property type="entry name" value="SET"/>
    <property type="match status" value="1"/>
</dbReference>
<dbReference type="PIRSF" id="PIRSF022536">
    <property type="entry name" value="A612L_SET"/>
    <property type="match status" value="1"/>
</dbReference>
<evidence type="ECO:0000313" key="3">
    <source>
        <dbReference type="Proteomes" id="UP000177006"/>
    </source>
</evidence>
<dbReference type="InterPro" id="IPR009207">
    <property type="entry name" value="SET7_MeTrfase"/>
</dbReference>
<dbReference type="SMART" id="SM00317">
    <property type="entry name" value="SET"/>
    <property type="match status" value="1"/>
</dbReference>
<proteinExistence type="predicted"/>
<protein>
    <recommendedName>
        <fullName evidence="1">SET domain-containing protein</fullName>
    </recommendedName>
</protein>
<sequence>MNPKIEVKKIRDKGRAVFALKNIKPGEIIESCPIIKITPRERKKCEKTILSYYIYPWRSTQSGSIVLGFGSIYNHSFNPNADWKQNFKTESMVYRAIRAIKKGEEITVNYNGEPDDLTPIDWFDVY</sequence>
<gene>
    <name evidence="2" type="ORF">A2160_01110</name>
</gene>
<dbReference type="InterPro" id="IPR046341">
    <property type="entry name" value="SET_dom_sf"/>
</dbReference>
<dbReference type="AlphaFoldDB" id="A0A1F5E3L6"/>
<dbReference type="Proteomes" id="UP000177006">
    <property type="component" value="Unassembled WGS sequence"/>
</dbReference>
<evidence type="ECO:0000313" key="2">
    <source>
        <dbReference type="EMBL" id="OGD61948.1"/>
    </source>
</evidence>
<dbReference type="STRING" id="1797457.A2160_01110"/>
<dbReference type="PROSITE" id="PS50280">
    <property type="entry name" value="SET"/>
    <property type="match status" value="1"/>
</dbReference>
<comment type="caution">
    <text evidence="2">The sequence shown here is derived from an EMBL/GenBank/DDBJ whole genome shotgun (WGS) entry which is preliminary data.</text>
</comment>
<dbReference type="SUPFAM" id="SSF82199">
    <property type="entry name" value="SET domain"/>
    <property type="match status" value="1"/>
</dbReference>